<dbReference type="InterPro" id="IPR011013">
    <property type="entry name" value="Gal_mutarotase_sf_dom"/>
</dbReference>
<gene>
    <name evidence="6" type="ORF">SAMN05216175_12613</name>
</gene>
<evidence type="ECO:0000256" key="2">
    <source>
        <dbReference type="ARBA" id="ARBA00005866"/>
    </source>
</evidence>
<dbReference type="RefSeq" id="WP_090731053.1">
    <property type="nucleotide sequence ID" value="NZ_FOOU01000026.1"/>
</dbReference>
<evidence type="ECO:0000256" key="1">
    <source>
        <dbReference type="ARBA" id="ARBA00001096"/>
    </source>
</evidence>
<evidence type="ECO:0000256" key="3">
    <source>
        <dbReference type="ARBA" id="ARBA00023235"/>
    </source>
</evidence>
<proteinExistence type="inferred from homology"/>
<dbReference type="STRING" id="1045558.SAMN05216175_12613"/>
<organism evidence="6 7">
    <name type="scientific">Neptunomonas qingdaonensis</name>
    <dbReference type="NCBI Taxonomy" id="1045558"/>
    <lineage>
        <taxon>Bacteria</taxon>
        <taxon>Pseudomonadati</taxon>
        <taxon>Pseudomonadota</taxon>
        <taxon>Gammaproteobacteria</taxon>
        <taxon>Oceanospirillales</taxon>
        <taxon>Oceanospirillaceae</taxon>
        <taxon>Neptunomonas</taxon>
    </lineage>
</organism>
<dbReference type="OrthoDB" id="9790727at2"/>
<dbReference type="AlphaFoldDB" id="A0A1I2WH44"/>
<evidence type="ECO:0000256" key="5">
    <source>
        <dbReference type="PIRSR" id="PIRSR016020-1"/>
    </source>
</evidence>
<dbReference type="Pfam" id="PF01263">
    <property type="entry name" value="Aldose_epim"/>
    <property type="match status" value="1"/>
</dbReference>
<dbReference type="PANTHER" id="PTHR11122">
    <property type="entry name" value="APOSPORY-ASSOCIATED PROTEIN C-RELATED"/>
    <property type="match status" value="1"/>
</dbReference>
<feature type="active site" evidence="5">
    <location>
        <position position="270"/>
    </location>
</feature>
<dbReference type="CDD" id="cd09020">
    <property type="entry name" value="D-hex-6-P-epi_like"/>
    <property type="match status" value="1"/>
</dbReference>
<accession>A0A1I2WH44</accession>
<keyword evidence="3 4" id="KW-0413">Isomerase</keyword>
<evidence type="ECO:0000313" key="7">
    <source>
        <dbReference type="Proteomes" id="UP000198623"/>
    </source>
</evidence>
<keyword evidence="7" id="KW-1185">Reference proteome</keyword>
<dbReference type="EMBL" id="FOOU01000026">
    <property type="protein sequence ID" value="SFG99636.1"/>
    <property type="molecule type" value="Genomic_DNA"/>
</dbReference>
<dbReference type="InterPro" id="IPR008183">
    <property type="entry name" value="Aldose_1/G6P_1-epimerase"/>
</dbReference>
<evidence type="ECO:0000256" key="4">
    <source>
        <dbReference type="PIRNR" id="PIRNR016020"/>
    </source>
</evidence>
<dbReference type="GO" id="GO:0047938">
    <property type="term" value="F:glucose-6-phosphate 1-epimerase activity"/>
    <property type="evidence" value="ECO:0007669"/>
    <property type="project" value="UniProtKB-UniRule"/>
</dbReference>
<feature type="active site" evidence="5">
    <location>
        <position position="167"/>
    </location>
</feature>
<name>A0A1I2WH44_9GAMM</name>
<dbReference type="InterPro" id="IPR025532">
    <property type="entry name" value="G6P_1-epimerase"/>
</dbReference>
<reference evidence="7" key="1">
    <citation type="submission" date="2016-10" db="EMBL/GenBank/DDBJ databases">
        <authorList>
            <person name="Varghese N."/>
            <person name="Submissions S."/>
        </authorList>
    </citation>
    <scope>NUCLEOTIDE SEQUENCE [LARGE SCALE GENOMIC DNA]</scope>
    <source>
        <strain evidence="7">CGMCC 1.10971</strain>
    </source>
</reference>
<protein>
    <recommendedName>
        <fullName evidence="4">Putative glucose-6-phosphate 1-epimerase</fullName>
        <ecNumber evidence="4">5.1.3.15</ecNumber>
    </recommendedName>
</protein>
<dbReference type="PANTHER" id="PTHR11122:SF13">
    <property type="entry name" value="GLUCOSE-6-PHOSPHATE 1-EPIMERASE"/>
    <property type="match status" value="1"/>
</dbReference>
<evidence type="ECO:0000313" key="6">
    <source>
        <dbReference type="EMBL" id="SFG99636.1"/>
    </source>
</evidence>
<dbReference type="Proteomes" id="UP000198623">
    <property type="component" value="Unassembled WGS sequence"/>
</dbReference>
<sequence>MKYAFCQQSGLHQLDSIQIDHPLFKATLLLQGAQIIEFSPLHHHFQNALWLSPSAEYNKGESVRGGIPICWPWFGAADKNPEAIRQSIQRPVAHGFARSSLWQLKEIKESCHQIEVTLILTSSDNSRQYWPYDFELEARFTLGRRLHLQLTTLNTDHRSVNYSQALHTYLPTNSISETRIHGAHNSHYIDALDQWQLKPQRGNINFQGETDRIYQLNISAQTLRAVTPAHTLTLRQSNSRSVVIWNPWIEKSKHLSQFSPNDYKNMFCIETANVLDDAVILAPNASHKISMQLSIEASS</sequence>
<dbReference type="GO" id="GO:0030246">
    <property type="term" value="F:carbohydrate binding"/>
    <property type="evidence" value="ECO:0007669"/>
    <property type="project" value="UniProtKB-UniRule"/>
</dbReference>
<dbReference type="PIRSF" id="PIRSF016020">
    <property type="entry name" value="PHexose_mutarotase"/>
    <property type="match status" value="1"/>
</dbReference>
<dbReference type="EC" id="5.1.3.15" evidence="4"/>
<dbReference type="GO" id="GO:0005975">
    <property type="term" value="P:carbohydrate metabolic process"/>
    <property type="evidence" value="ECO:0007669"/>
    <property type="project" value="InterPro"/>
</dbReference>
<dbReference type="SUPFAM" id="SSF74650">
    <property type="entry name" value="Galactose mutarotase-like"/>
    <property type="match status" value="1"/>
</dbReference>
<comment type="similarity">
    <text evidence="2 4">Belongs to the glucose-6-phosphate 1-epimerase family.</text>
</comment>
<dbReference type="InterPro" id="IPR014718">
    <property type="entry name" value="GH-type_carb-bd"/>
</dbReference>
<dbReference type="Gene3D" id="2.70.98.10">
    <property type="match status" value="1"/>
</dbReference>
<comment type="catalytic activity">
    <reaction evidence="1">
        <text>alpha-D-glucose 6-phosphate = beta-D-glucose 6-phosphate</text>
        <dbReference type="Rhea" id="RHEA:16249"/>
        <dbReference type="ChEBI" id="CHEBI:58225"/>
        <dbReference type="ChEBI" id="CHEBI:58247"/>
        <dbReference type="EC" id="5.1.3.15"/>
    </reaction>
</comment>